<keyword evidence="3" id="KW-1185">Reference proteome</keyword>
<dbReference type="Proteomes" id="UP001597286">
    <property type="component" value="Unassembled WGS sequence"/>
</dbReference>
<dbReference type="InterPro" id="IPR016181">
    <property type="entry name" value="Acyl_CoA_acyltransferase"/>
</dbReference>
<dbReference type="RefSeq" id="WP_378485994.1">
    <property type="nucleotide sequence ID" value="NZ_JBHUFB010000010.1"/>
</dbReference>
<accession>A0ABW4P4M8</accession>
<comment type="caution">
    <text evidence="2">The sequence shown here is derived from an EMBL/GenBank/DDBJ whole genome shotgun (WGS) entry which is preliminary data.</text>
</comment>
<dbReference type="SUPFAM" id="SSF55729">
    <property type="entry name" value="Acyl-CoA N-acyltransferases (Nat)"/>
    <property type="match status" value="1"/>
</dbReference>
<dbReference type="PROSITE" id="PS51186">
    <property type="entry name" value="GNAT"/>
    <property type="match status" value="1"/>
</dbReference>
<name>A0ABW4P4M8_9NOCA</name>
<dbReference type="CDD" id="cd04301">
    <property type="entry name" value="NAT_SF"/>
    <property type="match status" value="1"/>
</dbReference>
<gene>
    <name evidence="2" type="ORF">ACFSJG_14250</name>
</gene>
<feature type="domain" description="N-acetyltransferase" evidence="1">
    <location>
        <begin position="1"/>
        <end position="125"/>
    </location>
</feature>
<organism evidence="2 3">
    <name type="scientific">Rhodococcus gannanensis</name>
    <dbReference type="NCBI Taxonomy" id="1960308"/>
    <lineage>
        <taxon>Bacteria</taxon>
        <taxon>Bacillati</taxon>
        <taxon>Actinomycetota</taxon>
        <taxon>Actinomycetes</taxon>
        <taxon>Mycobacteriales</taxon>
        <taxon>Nocardiaceae</taxon>
        <taxon>Rhodococcus</taxon>
    </lineage>
</organism>
<evidence type="ECO:0000259" key="1">
    <source>
        <dbReference type="PROSITE" id="PS51186"/>
    </source>
</evidence>
<dbReference type="InterPro" id="IPR000182">
    <property type="entry name" value="GNAT_dom"/>
</dbReference>
<dbReference type="EMBL" id="JBHUFB010000010">
    <property type="protein sequence ID" value="MFD1813380.1"/>
    <property type="molecule type" value="Genomic_DNA"/>
</dbReference>
<dbReference type="Gene3D" id="3.40.630.30">
    <property type="match status" value="1"/>
</dbReference>
<evidence type="ECO:0000313" key="3">
    <source>
        <dbReference type="Proteomes" id="UP001597286"/>
    </source>
</evidence>
<evidence type="ECO:0000313" key="2">
    <source>
        <dbReference type="EMBL" id="MFD1813380.1"/>
    </source>
</evidence>
<proteinExistence type="predicted"/>
<dbReference type="Pfam" id="PF13673">
    <property type="entry name" value="Acetyltransf_10"/>
    <property type="match status" value="1"/>
</dbReference>
<reference evidence="3" key="1">
    <citation type="journal article" date="2019" name="Int. J. Syst. Evol. Microbiol.">
        <title>The Global Catalogue of Microorganisms (GCM) 10K type strain sequencing project: providing services to taxonomists for standard genome sequencing and annotation.</title>
        <authorList>
            <consortium name="The Broad Institute Genomics Platform"/>
            <consortium name="The Broad Institute Genome Sequencing Center for Infectious Disease"/>
            <person name="Wu L."/>
            <person name="Ma J."/>
        </authorList>
    </citation>
    <scope>NUCLEOTIDE SEQUENCE [LARGE SCALE GENOMIC DNA]</scope>
    <source>
        <strain evidence="3">DT72</strain>
    </source>
</reference>
<protein>
    <submittedName>
        <fullName evidence="2">GNAT family N-acetyltransferase</fullName>
    </submittedName>
</protein>
<sequence>MQLRTAVFVHEQGIVEEAELDGRDLDPTTTLYWCEEADGTVLATLRVLRDEPTPHIGRVATAADARGRGLARDLVLAALADSTGPVEISAQAYLENWYAALGFVTTGPGYVEAGIDHVPMRWTPPGDREANGPDLR</sequence>